<keyword evidence="2" id="KW-0812">Transmembrane</keyword>
<organism evidence="3 4">
    <name type="scientific">Enhygromyxa salina</name>
    <dbReference type="NCBI Taxonomy" id="215803"/>
    <lineage>
        <taxon>Bacteria</taxon>
        <taxon>Pseudomonadati</taxon>
        <taxon>Myxococcota</taxon>
        <taxon>Polyangia</taxon>
        <taxon>Nannocystales</taxon>
        <taxon>Nannocystaceae</taxon>
        <taxon>Enhygromyxa</taxon>
    </lineage>
</organism>
<proteinExistence type="predicted"/>
<keyword evidence="2" id="KW-1133">Transmembrane helix</keyword>
<feature type="transmembrane region" description="Helical" evidence="2">
    <location>
        <begin position="40"/>
        <end position="58"/>
    </location>
</feature>
<dbReference type="InterPro" id="IPR013784">
    <property type="entry name" value="Carb-bd-like_fold"/>
</dbReference>
<dbReference type="EMBL" id="JMCC02000002">
    <property type="protein sequence ID" value="KIG19448.1"/>
    <property type="molecule type" value="Genomic_DNA"/>
</dbReference>
<evidence type="ECO:0000313" key="4">
    <source>
        <dbReference type="Proteomes" id="UP000031599"/>
    </source>
</evidence>
<evidence type="ECO:0008006" key="5">
    <source>
        <dbReference type="Google" id="ProtNLM"/>
    </source>
</evidence>
<gene>
    <name evidence="3" type="ORF">DB30_02729</name>
</gene>
<reference evidence="3 4" key="1">
    <citation type="submission" date="2014-12" db="EMBL/GenBank/DDBJ databases">
        <title>Genome assembly of Enhygromyxa salina DSM 15201.</title>
        <authorList>
            <person name="Sharma G."/>
            <person name="Subramanian S."/>
        </authorList>
    </citation>
    <scope>NUCLEOTIDE SEQUENCE [LARGE SCALE GENOMIC DNA]</scope>
    <source>
        <strain evidence="3 4">DSM 15201</strain>
    </source>
</reference>
<evidence type="ECO:0000313" key="3">
    <source>
        <dbReference type="EMBL" id="KIG19448.1"/>
    </source>
</evidence>
<dbReference type="AlphaFoldDB" id="A0A0C2A7F3"/>
<dbReference type="Proteomes" id="UP000031599">
    <property type="component" value="Unassembled WGS sequence"/>
</dbReference>
<dbReference type="GO" id="GO:0030246">
    <property type="term" value="F:carbohydrate binding"/>
    <property type="evidence" value="ECO:0007669"/>
    <property type="project" value="InterPro"/>
</dbReference>
<dbReference type="Pfam" id="PF13620">
    <property type="entry name" value="CarboxypepD_reg"/>
    <property type="match status" value="1"/>
</dbReference>
<accession>A0A0C2A7F3</accession>
<evidence type="ECO:0000256" key="1">
    <source>
        <dbReference type="SAM" id="MobiDB-lite"/>
    </source>
</evidence>
<dbReference type="SUPFAM" id="SSF49452">
    <property type="entry name" value="Starch-binding domain-like"/>
    <property type="match status" value="1"/>
</dbReference>
<evidence type="ECO:0000256" key="2">
    <source>
        <dbReference type="SAM" id="Phobius"/>
    </source>
</evidence>
<keyword evidence="2" id="KW-0472">Membrane</keyword>
<sequence>MSKTRASTATVSSHEPLPSQSPRSEASQTMSQPIATKKRVRLFAAMLLAFAVLVSYWWRSGPPEEREVGADPATMAEHKSKSWIVETARDDLELRLDAGPMLTGVVVVAPSLELDGEITVCGRSALFSSGPVVCTTADQDGRFRIPASQFLDTQIHVCMVGASAPGAEPSESIRTRCEGELPKPLFLSHAGKSVAGTVADHFGGPVAGARVFGDTQSAVGALALTDDAGRFELWTANGQLFVSASGYGSVLSRGPLPDSDRRIELYPEAAVEGTVRESDGTSRDGVQVELHSRVGAQVTKSNAEGQFLFTGLGPGDFELRAVDGARGAGPTHLRVPMGETVVQDLTLEPRATVRGWIGFASGVDCTSVSHVELASLGKTPSHKFVTQQVGAEAAQYSIAGVPVGNYEVLAACAQATRDIRDTVTVTATEETTHDLVFEERAASIFGYLAGRTDPSQRFIVIARRDLNDLRTEADANYRLGEVTDAGEFSVGPVGEGTWRLQALPYDSLGNVMHDGSGTAVVVEHDDVTDVKLIPSTDEWKVELLVLHEGGEAAKGQSVRANSPGRFVRMCTTGGDGACEISLPDEPSDEEMIFSAPQRIWCDGEWRKFCQMSLADGVVHLVIEGATTSLNGRLTEINDGTGVSFAEISAVRIGDGNARTYTMGSTRTEEDGTFVLNGLPADDGTLRLEVTCPTGQRPPIHVPFGATPSISCDEP</sequence>
<protein>
    <recommendedName>
        <fullName evidence="5">Nickel uptake substrate-specific transmembrane region</fullName>
    </recommendedName>
</protein>
<dbReference type="InterPro" id="IPR008969">
    <property type="entry name" value="CarboxyPept-like_regulatory"/>
</dbReference>
<name>A0A0C2A7F3_9BACT</name>
<feature type="region of interest" description="Disordered" evidence="1">
    <location>
        <begin position="1"/>
        <end position="32"/>
    </location>
</feature>
<comment type="caution">
    <text evidence="3">The sequence shown here is derived from an EMBL/GenBank/DDBJ whole genome shotgun (WGS) entry which is preliminary data.</text>
</comment>
<dbReference type="SUPFAM" id="SSF49464">
    <property type="entry name" value="Carboxypeptidase regulatory domain-like"/>
    <property type="match status" value="1"/>
</dbReference>